<organism evidence="1 2">
    <name type="scientific">Pseudocercospora musae</name>
    <dbReference type="NCBI Taxonomy" id="113226"/>
    <lineage>
        <taxon>Eukaryota</taxon>
        <taxon>Fungi</taxon>
        <taxon>Dikarya</taxon>
        <taxon>Ascomycota</taxon>
        <taxon>Pezizomycotina</taxon>
        <taxon>Dothideomycetes</taxon>
        <taxon>Dothideomycetidae</taxon>
        <taxon>Mycosphaerellales</taxon>
        <taxon>Mycosphaerellaceae</taxon>
        <taxon>Pseudocercospora</taxon>
    </lineage>
</organism>
<sequence>MHLHRHNSDGAPMTEATHTETCNMSCASRGEEAQYNIYPKRSLSVSEQEELERMLREQSQEVSKKRHPLSGILSWTCRLSKDKSHMLRRRPDFNRHVSSYNVACDCEPKR</sequence>
<gene>
    <name evidence="1" type="ORF">AC579_4147</name>
</gene>
<name>A0A139GSY5_9PEZI</name>
<evidence type="ECO:0000313" key="2">
    <source>
        <dbReference type="Proteomes" id="UP000073492"/>
    </source>
</evidence>
<reference evidence="1 2" key="1">
    <citation type="submission" date="2015-07" db="EMBL/GenBank/DDBJ databases">
        <title>Comparative genomics of the Sigatoka disease complex on banana suggests a link between parallel evolutionary changes in Pseudocercospora fijiensis and Pseudocercospora eumusae and increased virulence on the banana host.</title>
        <authorList>
            <person name="Chang T.-C."/>
            <person name="Salvucci A."/>
            <person name="Crous P.W."/>
            <person name="Stergiopoulos I."/>
        </authorList>
    </citation>
    <scope>NUCLEOTIDE SEQUENCE [LARGE SCALE GENOMIC DNA]</scope>
    <source>
        <strain evidence="1 2">CBS 116634</strain>
    </source>
</reference>
<dbReference type="AlphaFoldDB" id="A0A139GSY5"/>
<comment type="caution">
    <text evidence="1">The sequence shown here is derived from an EMBL/GenBank/DDBJ whole genome shotgun (WGS) entry which is preliminary data.</text>
</comment>
<dbReference type="Proteomes" id="UP000073492">
    <property type="component" value="Unassembled WGS sequence"/>
</dbReference>
<keyword evidence="2" id="KW-1185">Reference proteome</keyword>
<accession>A0A139GSY5</accession>
<dbReference type="OrthoDB" id="3644910at2759"/>
<dbReference type="EMBL" id="LFZO01002214">
    <property type="protein sequence ID" value="KXS93304.1"/>
    <property type="molecule type" value="Genomic_DNA"/>
</dbReference>
<evidence type="ECO:0000313" key="1">
    <source>
        <dbReference type="EMBL" id="KXS93304.1"/>
    </source>
</evidence>
<protein>
    <submittedName>
        <fullName evidence="1">Uncharacterized protein</fullName>
    </submittedName>
</protein>
<proteinExistence type="predicted"/>